<keyword evidence="1" id="KW-0677">Repeat</keyword>
<feature type="repeat" description="ANK" evidence="3">
    <location>
        <begin position="468"/>
        <end position="509"/>
    </location>
</feature>
<dbReference type="Proteomes" id="UP001056012">
    <property type="component" value="Chromosome 3"/>
</dbReference>
<dbReference type="AlphaFoldDB" id="A0A9Q9DQM0"/>
<dbReference type="SUPFAM" id="SSF48403">
    <property type="entry name" value="Ankyrin repeat"/>
    <property type="match status" value="3"/>
</dbReference>
<evidence type="ECO:0000313" key="4">
    <source>
        <dbReference type="EMBL" id="USP76508.1"/>
    </source>
</evidence>
<dbReference type="InterPro" id="IPR036770">
    <property type="entry name" value="Ankyrin_rpt-contain_sf"/>
</dbReference>
<keyword evidence="5" id="KW-1185">Reference proteome</keyword>
<sequence length="606" mass="66402">MVETSPEGTIECDDPHVIEPWPLHDFDLPLFKAAYRGDNAQVTSLVASGVDVNARSKCNLTPLQLAIHGDHADTVRTLLSAGADATILEEIEPVTMLHVDAINGAAWLGARHALEALIDFGIKIPCSALRLAASLNRVDCMHTIAEKLGQYDFSDVSKLKGWSIALDRAAVCWHDEAVELALVHVSRFLADSDSEDRSCLSSALASAAREDECIDQCRWHGSRPGRRLRIMQSLITAGADVNWEEPEGWQSEHRPAPGLNVFWTLLDDNLASPKDEILLLLRSGLQLEKARPDNGRTPLFGLVSEQQHDTSLAEAFLDAGANATAKDADLDTPLHFAGNRCFAELLLKFGAEISAKGHDGFTPLHMACRYRRLDVAEFLLSKGATVDATTTTKQWTPLLLATDPRKNDTFMEDRHKKLVKLLLSHGANVKATASDGRTVLHNAARASNLDLVKYVVEHGVNVRAVMSNGKTALHSVGDLSSPHDPQIAKRLAIIHFLLEHGADINARDQAGSTPLHDSWSCAHYYAHSPFQYDCRFSPDIFNLLLKKGADRFATDGQMRTPIELIDCEKWMFDEDGFVSAKPKPVWIPPLLGGMGGRGGRGRGRGN</sequence>
<proteinExistence type="predicted"/>
<dbReference type="Pfam" id="PF12796">
    <property type="entry name" value="Ank_2"/>
    <property type="match status" value="2"/>
</dbReference>
<organism evidence="4 5">
    <name type="scientific">Curvularia clavata</name>
    <dbReference type="NCBI Taxonomy" id="95742"/>
    <lineage>
        <taxon>Eukaryota</taxon>
        <taxon>Fungi</taxon>
        <taxon>Dikarya</taxon>
        <taxon>Ascomycota</taxon>
        <taxon>Pezizomycotina</taxon>
        <taxon>Dothideomycetes</taxon>
        <taxon>Pleosporomycetidae</taxon>
        <taxon>Pleosporales</taxon>
        <taxon>Pleosporineae</taxon>
        <taxon>Pleosporaceae</taxon>
        <taxon>Curvularia</taxon>
    </lineage>
</organism>
<protein>
    <recommendedName>
        <fullName evidence="6">Ankyrin</fullName>
    </recommendedName>
</protein>
<dbReference type="PANTHER" id="PTHR24198:SF165">
    <property type="entry name" value="ANKYRIN REPEAT-CONTAINING PROTEIN-RELATED"/>
    <property type="match status" value="1"/>
</dbReference>
<evidence type="ECO:0008006" key="6">
    <source>
        <dbReference type="Google" id="ProtNLM"/>
    </source>
</evidence>
<feature type="repeat" description="ANK" evidence="3">
    <location>
        <begin position="294"/>
        <end position="328"/>
    </location>
</feature>
<dbReference type="EMBL" id="CP089276">
    <property type="protein sequence ID" value="USP76508.1"/>
    <property type="molecule type" value="Genomic_DNA"/>
</dbReference>
<feature type="repeat" description="ANK" evidence="3">
    <location>
        <begin position="58"/>
        <end position="90"/>
    </location>
</feature>
<evidence type="ECO:0000256" key="3">
    <source>
        <dbReference type="PROSITE-ProRule" id="PRU00023"/>
    </source>
</evidence>
<name>A0A9Q9DQM0_CURCL</name>
<evidence type="ECO:0000256" key="2">
    <source>
        <dbReference type="ARBA" id="ARBA00023043"/>
    </source>
</evidence>
<gene>
    <name evidence="4" type="ORF">yc1106_03782</name>
</gene>
<evidence type="ECO:0000313" key="5">
    <source>
        <dbReference type="Proteomes" id="UP001056012"/>
    </source>
</evidence>
<accession>A0A9Q9DQM0</accession>
<dbReference type="PRINTS" id="PR01415">
    <property type="entry name" value="ANKYRIN"/>
</dbReference>
<dbReference type="InterPro" id="IPR002110">
    <property type="entry name" value="Ankyrin_rpt"/>
</dbReference>
<dbReference type="PROSITE" id="PS50088">
    <property type="entry name" value="ANK_REPEAT"/>
    <property type="match status" value="5"/>
</dbReference>
<keyword evidence="2 3" id="KW-0040">ANK repeat</keyword>
<dbReference type="Gene3D" id="1.25.40.20">
    <property type="entry name" value="Ankyrin repeat-containing domain"/>
    <property type="match status" value="2"/>
</dbReference>
<feature type="repeat" description="ANK" evidence="3">
    <location>
        <begin position="359"/>
        <end position="391"/>
    </location>
</feature>
<dbReference type="Pfam" id="PF13637">
    <property type="entry name" value="Ank_4"/>
    <property type="match status" value="1"/>
</dbReference>
<dbReference type="PROSITE" id="PS50297">
    <property type="entry name" value="ANK_REP_REGION"/>
    <property type="match status" value="3"/>
</dbReference>
<dbReference type="OrthoDB" id="5431422at2759"/>
<dbReference type="VEuPathDB" id="FungiDB:yc1106_03782"/>
<dbReference type="PANTHER" id="PTHR24198">
    <property type="entry name" value="ANKYRIN REPEAT AND PROTEIN KINASE DOMAIN-CONTAINING PROTEIN"/>
    <property type="match status" value="1"/>
</dbReference>
<feature type="repeat" description="ANK" evidence="3">
    <location>
        <begin position="435"/>
        <end position="467"/>
    </location>
</feature>
<dbReference type="SMART" id="SM00248">
    <property type="entry name" value="ANK"/>
    <property type="match status" value="10"/>
</dbReference>
<evidence type="ECO:0000256" key="1">
    <source>
        <dbReference type="ARBA" id="ARBA00022737"/>
    </source>
</evidence>
<reference evidence="4" key="1">
    <citation type="submission" date="2021-12" db="EMBL/GenBank/DDBJ databases">
        <title>Curvularia clavata genome.</title>
        <authorList>
            <person name="Cao Y."/>
        </authorList>
    </citation>
    <scope>NUCLEOTIDE SEQUENCE</scope>
    <source>
        <strain evidence="4">Yc1106</strain>
    </source>
</reference>